<dbReference type="OrthoDB" id="3870305at2"/>
<keyword evidence="1" id="KW-0812">Transmembrane</keyword>
<name>A0A226XBZ0_CABSO</name>
<accession>A0A226XBZ0</accession>
<sequence>MGILLAFAPFLAFVVIERTIGVPAGLAAGAIVSALLLLRDMVSPKRKVKVLEIGTFILFGGLTVIALLPGATEWSIAAVRLRVDTGLLLIVLASIVMRRPFTLQYAREEVSSDLWENPGFVRTNYVITAAWAAAFAVMVIADIALTYLPALPRSVSIVATVLALAGAVKFTAGIQSGNVTSSRAVK</sequence>
<evidence type="ECO:0000313" key="2">
    <source>
        <dbReference type="EMBL" id="OXC80530.1"/>
    </source>
</evidence>
<gene>
    <name evidence="2" type="ORF">BSU04_01410</name>
</gene>
<keyword evidence="1" id="KW-0472">Membrane</keyword>
<feature type="transmembrane region" description="Helical" evidence="1">
    <location>
        <begin position="154"/>
        <end position="174"/>
    </location>
</feature>
<proteinExistence type="predicted"/>
<feature type="transmembrane region" description="Helical" evidence="1">
    <location>
        <begin position="74"/>
        <end position="97"/>
    </location>
</feature>
<feature type="transmembrane region" description="Helical" evidence="1">
    <location>
        <begin position="50"/>
        <end position="68"/>
    </location>
</feature>
<feature type="transmembrane region" description="Helical" evidence="1">
    <location>
        <begin position="20"/>
        <end position="38"/>
    </location>
</feature>
<evidence type="ECO:0000256" key="1">
    <source>
        <dbReference type="SAM" id="Phobius"/>
    </source>
</evidence>
<dbReference type="RefSeq" id="WP_089158910.1">
    <property type="nucleotide sequence ID" value="NZ_MTHB01000013.1"/>
</dbReference>
<evidence type="ECO:0008006" key="4">
    <source>
        <dbReference type="Google" id="ProtNLM"/>
    </source>
</evidence>
<reference evidence="3" key="1">
    <citation type="submission" date="2017-01" db="EMBL/GenBank/DDBJ databases">
        <title>Genome Analysis of Deinococcus marmoris KOPRI26562.</title>
        <authorList>
            <person name="Kim J.H."/>
            <person name="Oh H.-M."/>
        </authorList>
    </citation>
    <scope>NUCLEOTIDE SEQUENCE [LARGE SCALE GENOMIC DNA]</scope>
    <source>
        <strain evidence="3">PAMC 26633</strain>
    </source>
</reference>
<protein>
    <recommendedName>
        <fullName evidence="4">Intracellular septation protein A</fullName>
    </recommendedName>
</protein>
<comment type="caution">
    <text evidence="2">The sequence shown here is derived from an EMBL/GenBank/DDBJ whole genome shotgun (WGS) entry which is preliminary data.</text>
</comment>
<evidence type="ECO:0000313" key="3">
    <source>
        <dbReference type="Proteomes" id="UP000214720"/>
    </source>
</evidence>
<organism evidence="2 3">
    <name type="scientific">Caballeronia sordidicola</name>
    <name type="common">Burkholderia sordidicola</name>
    <dbReference type="NCBI Taxonomy" id="196367"/>
    <lineage>
        <taxon>Bacteria</taxon>
        <taxon>Pseudomonadati</taxon>
        <taxon>Pseudomonadota</taxon>
        <taxon>Betaproteobacteria</taxon>
        <taxon>Burkholderiales</taxon>
        <taxon>Burkholderiaceae</taxon>
        <taxon>Caballeronia</taxon>
    </lineage>
</organism>
<dbReference type="AlphaFoldDB" id="A0A226XBZ0"/>
<dbReference type="EMBL" id="MTHB01000013">
    <property type="protein sequence ID" value="OXC80530.1"/>
    <property type="molecule type" value="Genomic_DNA"/>
</dbReference>
<keyword evidence="1" id="KW-1133">Transmembrane helix</keyword>
<feature type="transmembrane region" description="Helical" evidence="1">
    <location>
        <begin position="125"/>
        <end position="148"/>
    </location>
</feature>
<dbReference type="Proteomes" id="UP000214720">
    <property type="component" value="Unassembled WGS sequence"/>
</dbReference>